<comment type="caution">
    <text evidence="2">The sequence shown here is derived from an EMBL/GenBank/DDBJ whole genome shotgun (WGS) entry which is preliminary data.</text>
</comment>
<gene>
    <name evidence="2" type="ORF">ACFFLI_00515</name>
</gene>
<evidence type="ECO:0008006" key="4">
    <source>
        <dbReference type="Google" id="ProtNLM"/>
    </source>
</evidence>
<keyword evidence="3" id="KW-1185">Reference proteome</keyword>
<dbReference type="EMBL" id="JBHLZY010000001">
    <property type="protein sequence ID" value="MFB9768360.1"/>
    <property type="molecule type" value="Genomic_DNA"/>
</dbReference>
<evidence type="ECO:0000313" key="2">
    <source>
        <dbReference type="EMBL" id="MFB9768360.1"/>
    </source>
</evidence>
<keyword evidence="1" id="KW-1133">Transmembrane helix</keyword>
<dbReference type="RefSeq" id="WP_225424399.1">
    <property type="nucleotide sequence ID" value="NZ_BJEA01000011.1"/>
</dbReference>
<keyword evidence="1" id="KW-0472">Membrane</keyword>
<feature type="transmembrane region" description="Helical" evidence="1">
    <location>
        <begin position="492"/>
        <end position="511"/>
    </location>
</feature>
<sequence length="523" mass="58195">MRSLRKIIMLLVVLVAGTLLGGRVAQAQTTRVLLVYDSQNVANNGERKVAAMQRILTSLKLTVKTQAAADYQAGTLRAYQGVVTMINWPQVGLENAAFLRDRSQFNGVQLHVGANLTSAEARHLGATPVKLYHQQLILQNRQKTVQQLLPFSDTMTVLRDLPTGTRVAGYLQSQGQPKQRYPYGSVTGKFGYLPYFKTDGYSLMMATQTIAQLFGRQGHYQPLLTITKVTPYSNLALLDQLSRYLAHQGIPFAVSTTTVGENGHFKAFKRFAKTLRLVENRGGVIFLKTPVAGGVTAKSGQTLNQLMDSYVIQLAQNQVYPVGISTSIFWNQDRLYRQYGLKRTNQILWLPNPAELNYAAQDNQGARFDHNLYGVAASSFATVQSGPALGKLGLDFALPTALTFTMPNSSRSLANFKRRVQQLNYEWADPAQQMAATHLTGGSTTVAYRHGNYFLNGMATTVTNQTIETAKLDAIKPAENWMNRFFSIQGNFLLIFFAVTVVIFAAFILLGRRIYLNKFKRHK</sequence>
<organism evidence="2 3">
    <name type="scientific">Lactiplantibacillus modestisalitolerans</name>
    <dbReference type="NCBI Taxonomy" id="1457219"/>
    <lineage>
        <taxon>Bacteria</taxon>
        <taxon>Bacillati</taxon>
        <taxon>Bacillota</taxon>
        <taxon>Bacilli</taxon>
        <taxon>Lactobacillales</taxon>
        <taxon>Lactobacillaceae</taxon>
        <taxon>Lactiplantibacillus</taxon>
    </lineage>
</organism>
<keyword evidence="1" id="KW-0812">Transmembrane</keyword>
<protein>
    <recommendedName>
        <fullName evidence="4">DUF2334 domain-containing protein</fullName>
    </recommendedName>
</protein>
<evidence type="ECO:0000256" key="1">
    <source>
        <dbReference type="SAM" id="Phobius"/>
    </source>
</evidence>
<reference evidence="2 3" key="1">
    <citation type="submission" date="2024-09" db="EMBL/GenBank/DDBJ databases">
        <authorList>
            <person name="Sun Q."/>
            <person name="Mori K."/>
        </authorList>
    </citation>
    <scope>NUCLEOTIDE SEQUENCE [LARGE SCALE GENOMIC DNA]</scope>
    <source>
        <strain evidence="2 3">TBRC 4576</strain>
    </source>
</reference>
<dbReference type="Proteomes" id="UP001589691">
    <property type="component" value="Unassembled WGS sequence"/>
</dbReference>
<accession>A0ABV5WQH2</accession>
<name>A0ABV5WQH2_9LACO</name>
<evidence type="ECO:0000313" key="3">
    <source>
        <dbReference type="Proteomes" id="UP001589691"/>
    </source>
</evidence>
<proteinExistence type="predicted"/>